<accession>A0A0D2IXJ7</accession>
<protein>
    <submittedName>
        <fullName evidence="1">Uncharacterized protein</fullName>
    </submittedName>
</protein>
<organism evidence="1 2">
    <name type="scientific">Monoraphidium neglectum</name>
    <dbReference type="NCBI Taxonomy" id="145388"/>
    <lineage>
        <taxon>Eukaryota</taxon>
        <taxon>Viridiplantae</taxon>
        <taxon>Chlorophyta</taxon>
        <taxon>core chlorophytes</taxon>
        <taxon>Chlorophyceae</taxon>
        <taxon>CS clade</taxon>
        <taxon>Sphaeropleales</taxon>
        <taxon>Selenastraceae</taxon>
        <taxon>Monoraphidium</taxon>
    </lineage>
</organism>
<evidence type="ECO:0000313" key="2">
    <source>
        <dbReference type="Proteomes" id="UP000054498"/>
    </source>
</evidence>
<dbReference type="Proteomes" id="UP000054498">
    <property type="component" value="Unassembled WGS sequence"/>
</dbReference>
<gene>
    <name evidence="1" type="ORF">MNEG_15321</name>
</gene>
<dbReference type="AlphaFoldDB" id="A0A0D2IXJ7"/>
<keyword evidence="2" id="KW-1185">Reference proteome</keyword>
<name>A0A0D2IXJ7_9CHLO</name>
<dbReference type="KEGG" id="mng:MNEG_15321"/>
<sequence length="61" mass="6371">MCRRLRAAVAAQSRALRLGRDGAAMRHAAARAAAWGGAEELVLEGKPRPGDVFDLVNAAAT</sequence>
<evidence type="ECO:0000313" key="1">
    <source>
        <dbReference type="EMBL" id="KIY92642.1"/>
    </source>
</evidence>
<dbReference type="GeneID" id="25732971"/>
<dbReference type="EMBL" id="KK105441">
    <property type="protein sequence ID" value="KIY92642.1"/>
    <property type="molecule type" value="Genomic_DNA"/>
</dbReference>
<dbReference type="RefSeq" id="XP_013891662.1">
    <property type="nucleotide sequence ID" value="XM_014036208.1"/>
</dbReference>
<reference evidence="1 2" key="1">
    <citation type="journal article" date="2013" name="BMC Genomics">
        <title>Reconstruction of the lipid metabolism for the microalga Monoraphidium neglectum from its genome sequence reveals characteristics suitable for biofuel production.</title>
        <authorList>
            <person name="Bogen C."/>
            <person name="Al-Dilaimi A."/>
            <person name="Albersmeier A."/>
            <person name="Wichmann J."/>
            <person name="Grundmann M."/>
            <person name="Rupp O."/>
            <person name="Lauersen K.J."/>
            <person name="Blifernez-Klassen O."/>
            <person name="Kalinowski J."/>
            <person name="Goesmann A."/>
            <person name="Mussgnug J.H."/>
            <person name="Kruse O."/>
        </authorList>
    </citation>
    <scope>NUCLEOTIDE SEQUENCE [LARGE SCALE GENOMIC DNA]</scope>
    <source>
        <strain evidence="1 2">SAG 48.87</strain>
    </source>
</reference>
<proteinExistence type="predicted"/>
<feature type="non-terminal residue" evidence="1">
    <location>
        <position position="61"/>
    </location>
</feature>